<accession>G0MNU8</accession>
<organism evidence="9">
    <name type="scientific">Caenorhabditis brenneri</name>
    <name type="common">Nematode worm</name>
    <dbReference type="NCBI Taxonomy" id="135651"/>
    <lineage>
        <taxon>Eukaryota</taxon>
        <taxon>Metazoa</taxon>
        <taxon>Ecdysozoa</taxon>
        <taxon>Nematoda</taxon>
        <taxon>Chromadorea</taxon>
        <taxon>Rhabditida</taxon>
        <taxon>Rhabditina</taxon>
        <taxon>Rhabditomorpha</taxon>
        <taxon>Rhabditoidea</taxon>
        <taxon>Rhabditidae</taxon>
        <taxon>Peloderinae</taxon>
        <taxon>Caenorhabditis</taxon>
    </lineage>
</organism>
<dbReference type="CDD" id="cd19674">
    <property type="entry name" value="UBR-box_UBR4_like"/>
    <property type="match status" value="1"/>
</dbReference>
<evidence type="ECO:0000256" key="5">
    <source>
        <dbReference type="PROSITE-ProRule" id="PRU00508"/>
    </source>
</evidence>
<dbReference type="PROSITE" id="PS51157">
    <property type="entry name" value="ZF_UBR"/>
    <property type="match status" value="1"/>
</dbReference>
<evidence type="ECO:0000256" key="4">
    <source>
        <dbReference type="ARBA" id="ARBA00022833"/>
    </source>
</evidence>
<keyword evidence="2" id="KW-0479">Metal-binding</keyword>
<feature type="domain" description="UBR-type" evidence="7">
    <location>
        <begin position="1225"/>
        <end position="1291"/>
    </location>
</feature>
<evidence type="ECO:0000256" key="1">
    <source>
        <dbReference type="ARBA" id="ARBA00009970"/>
    </source>
</evidence>
<sequence length="4207" mass="480512">MSVDPRRLAIGIARYVKENDSTDIPGDSIGPFIYRLRVVDTYTSKDVDEIGEAMRIIIKQLVNIPPVIFAPEVWIPTFAAVVEGGIDPSWKFMMESYNIPSSMNRIMVNPENPEENESGDDHIESTPTSTRACEQITSVCKENALKYGLPRRVFEAIWATDLEETMKSMMSQKWEEIKINNSKDAANQASYLLDRNIFDSFSEMKDHETFAKELYYASLARILKRLQEKEKTPPSSYSGDISFYESTFQIYDEVIRKVWPYLLKKDASNIKICTLKIFEKLLSLAPNEVLIQKLTEKFTDTCGWLKINSEEICDEMESRLWTVAESLVKRLLELKNIIPCEIVSYAIAVKVTQEVTLASPEDMAPDDFEAMCEQTPSGSKKEMFFRSMLDATRASLIAILQFLQKAKSGSHVVNFLKEPYPKVVDNNETVLLHAIMDVYRECISRECISSEELLSIIDAVKDTPAIEQAPSLLYPIKDSKTSKIALERVFIQMADDLENEEDSREKYVKILHDSSAFWKTVSKNADRKLLNRVAKRFATVAVSSPVIRIATLATGILLTLFNVELADQPESPDSICNVNFIEWEMDDEEWNSIGNKLIECNIKYRSKENYFPIFTLQQLQSVDDLSMRELTYVVSQMKFLKTKEGIETHKVFYAGYPKISEILKNFQSKSHKTALCKRLLEEFARIVATNEKNSFILDLDHEHIVDWLKDADVLESLTEQLVDLSYAVEVWSMLHLLQLDSTECVYEALLTLGRFWRTPILDTLGAQKMKELDNQFSAILGRHYEKQDKEYKTIREKRFGPQLNQDLRNSRLIKMQNRITSYLLKRKVEEFSDKANKTYTWLLGVCAGQTTYTNEMINEAKRILARLYPDEEERQETLYSFIVSSLLNGISNSVEGKPRISLRDFFARVYTEITSSDMRSWKEEDSLETINRRMGGIIEWIKDVDEEKLKADEGVRINLILQLSHHCWFEMKTLPITELMSNKPEQLILTHKKFAEVISSHLDCLTNWMLPTQKPFPSASKLSHLFDIIFNFPEIAERHRKPIELCLYKTFDLFLRQEYRDGLTNQTDFMIQYTEKYQSSSLNYKREYYHIEPLQNKILKIDDVLKVFCKYGSENVQLHCLKKIGEALKTVPKMILENRDILEGQRKIETNDQKRIAYDVALLAELMGYFNCLYKQLETETEKSDETVLNAFMLLDSNHQSKGETNKRSCHSGSTRHHSDSIDMNFCTFKSTGDKFTNQHWYNCYTCNMMEQTGVCSTCAVNCHRGHDVAYSKKGQFFCDCGSQYCDAMRGINHYPNPINSLRGHLPGETVQKTSPKFKEVFEYSFDFLQDKDVKASFTELKSALKSVQEEFKRVHKELETILESVSKANRKALDVTKKQNEVVESFKNMDAVLLDENAEFMEPMNSGHFLPIRRMDVLVQERLPHSAQRKRDLTDIIKLDNGTELIIMIPDTVQTCLQLHYMDTRTHLIQGMQYLRTETEQIPFNAISLSVSGNRLVVCGVYEIYALRFSPQGTVIDRAHIKLLENGNVSSMQNNPVKKARFCRESEGDKKRRQLIAVATMQYIRVYDLTLHETNFVEEMVLTTGNVEDLLILTTETGAIRLLVLTSTGYLYEHIINDGSADNNSIFLTNVVNTPGMDMNGDGVSLHYSPTFNLLFVSLDSALYTARLPAPTSNQTAPIYDWKPLNIKYPVDIWREASGIISVLSKDNTDQVIYFHPSVDKISIQKTTVNRPIMTYFLMTSSKNQAIYSVLIYPDLPTCEIWETNWNCIPDLWIDDVPSERFAIEVFEQKTAPKPLEKEDLVLMAEQCELINSVDWNCRDIEMFYTHEDLNKRLLSNTEVMPITVVQQTHFTLDARITNSRQIVRMIRVEVAGADGPEFLKIGKTRYSVAARNRKTFDLKLSREESLSMDHKEINIEVIPRATQSLVRMKSLKLYGCDRSAMDEVQPIYERQPVLTSPNRLVYSILEFPASNGKEWLEGVARKHLSRKLNHPAICKISTEAIVKCHPKLDGELFKIIDGAYLQEWKSLISWTESSGFTEMRMHHVEHLLERMETVRTRWPYFYRTLKEEFGSVIRLVQLMRDEMIKMPLHRCQLMAQAIVKVVFGLLSYGTDESEQLIDIFLNIFTDQNTYHLANDLRSAVQETISRYEHALKQERTLMASENKGLIRLQNSGFTPFYGASRILKNSPEAQLIAQVCGTIPLESSEQPSWLEQLISKILEKLTHAKSTSTWQNISDSPSYNLSRVLASCVAICDPKIIGAHFSRLIRLIKYDADQIYPISEEAYSNYSLLRSVELLLFVCLEKRGEEKKENVEMLDSIVQELQTVGIRDLCFKVLEKVIPHWKERGPSTFTRSAAENRKVWLPYVPLVSSSANPPNVLNWPSNSDDAYIISCTDLVLLIPQHLQELDRRKSVPRDDRWIQKLCQLSSLSTGCSAYRQCKKLLLALCNGDETKYKIMKDKYKMQDLLQQLVQKYIEVSKQVGGHQQLTDIVDILGSITKLALTRPDMWRDVCSTYTTWLLRLACYTIDVVASQVVELLIVAVRDSSVGGQLSIQLADSIIEAQNGEFIEKIIKRFLIGKDEQLRWTLHGMLRSVIQLASRQNQCTIVKKLYNNVYPLVENLGIQGAQLVDLISTYAPRVFSSAELVAMTQSEISSIRKISEILYNDGYYGMYKQMNELNLGWKSIQFDRNPCLVCFTAKGNHDVVKMQSIRSDTRWSPNTIIYKLISNYEISKVTVKLTDVKKNKSIRKVSLYYSAKSLESVELKLHPELWRKCASVSVAENETSINLSLAVPVVTSYQRSGGQLHCPRCSGPVRTHSGVCDSCGENAFQCVKCRSINYVEKEPFLCSSCGYCKYARIEMFAVCRALPGAQHITCDAERGQCVQEISQLLTKMDTTKTKLTGYRAVCESLYLKNRPLALYKLHVENNHTSEFFEANGVMAVEQQAFQSITQPMNNLAISIRTLHAELCQQTQQLIYLHEELNRYDHASEVSVVFHKPQNASYYSTSETCFGCLCNQLLHSIALLHSSCDDENALSLILSSDRIIEKLGVLAQTYETLREEIEELLVRFMFGRTDITTKIEKLIDSGEVNLSVMVKSLMYAADPTWQQKLKLLVKFAIEKRDENSCLQALMVLNKYLEATKSVSLEERKKIKMTEMGSVVKWLSSEEEWKDCITLPSTSKTPAPPAPANTYQWISECLFSQWMSVRAAANQLLISLSRQQHHEPIALLILCENLSKLSNTPSSVCDQFMSSCHTIVDSSANTKTRLFVQQFHVYLIKRIHEECAELHSRSISLLSDNTFGERLRCFVELLSLLLSGSNVENVLLKAGADDLLIFLLHSTIFLKRMMTRRTRAIDSSRMALEKLLKRVSCRDGTKLMNVCVESLKLVKDTSTLGIIVGVMMEIMNPQQETEESFLIQIEKDVAQEDFLQGRMTHNPYNSNDAGMGPLMRDIKNKICRDTEMIALMEDDNGMELLVSGNIISLSLSVREVYDRLWKRTNNGAPMLIVYRMRGLMGDAVETFIENFGVAENSDDDEQEDEQLVRMINCLTQCGGIDKLMDLLETNVNSSSGRFLLGHLRKMFERIVKTPVGRRALIERRISERMMSVIRTCCADPTNESKVQIGMELYKVVEFVVTDKQVQDILCGIREEDANWWFDMFEKRGNDEGLLTELHRKTAQVIDQTTASIGNIVLGSDASENVLVGMYSRILKWDVVDAGVPPHDLQARHRISRRDQTIMMTEQLANITSNILASTFGMRLKQKILDSGVIATTCQYLMKDLPNLFQPTESPEWKVFLTRPSLKLILTLLAGLARGHKASQKEIAKTTLKLLHRLEQVASDNSIGTLAENVIEALNEDEEVRNQIKTVRDETDKKKKQLAMMNREKQLLKMRMKVGTGGQIKVSSRTLHNEPSIDDTDSHACCICRESVIRGIMASGVYAFAAVDQETGKTSTVSMMVMVHLHCHKNAIRGGGAGRAADEWTRSKLHNAGAKCNVITPIALGIVSNEAWTEISNRFETDIGRVSGLGQGNVNRNFVFIDICQLVDRFIYKRSFSNQSEGGGRDSNMQYLAVLHLFGVSLPADDVELEIAAPNHRLVAFLFTELTAESWNDQKNDVLRAGLNDAQTNGADATWQGFKPTLMTWAFIDSYFNKVIKITGDDRLEWLREHFVETINKTIQFVEDFDSNVLPCDDVSEFCDVTGASLEDVNMFINGAE</sequence>
<dbReference type="GO" id="GO:0008270">
    <property type="term" value="F:zinc ion binding"/>
    <property type="evidence" value="ECO:0007669"/>
    <property type="project" value="UniProtKB-KW"/>
</dbReference>
<dbReference type="EMBL" id="GL379804">
    <property type="protein sequence ID" value="EGT39188.1"/>
    <property type="molecule type" value="Genomic_DNA"/>
</dbReference>
<dbReference type="PANTHER" id="PTHR21725:SF1">
    <property type="entry name" value="E3 UBIQUITIN-PROTEIN LIGASE UBR4"/>
    <property type="match status" value="1"/>
</dbReference>
<reference evidence="9" key="1">
    <citation type="submission" date="2011-07" db="EMBL/GenBank/DDBJ databases">
        <authorList>
            <consortium name="Caenorhabditis brenneri Sequencing and Analysis Consortium"/>
            <person name="Wilson R.K."/>
        </authorList>
    </citation>
    <scope>NUCLEOTIDE SEQUENCE [LARGE SCALE GENOMIC DNA]</scope>
    <source>
        <strain evidence="9">PB2801</strain>
    </source>
</reference>
<proteinExistence type="inferred from homology"/>
<evidence type="ECO:0000313" key="9">
    <source>
        <dbReference type="Proteomes" id="UP000008068"/>
    </source>
</evidence>
<dbReference type="SMART" id="SM00396">
    <property type="entry name" value="ZnF_UBR1"/>
    <property type="match status" value="1"/>
</dbReference>
<evidence type="ECO:0000256" key="3">
    <source>
        <dbReference type="ARBA" id="ARBA00022771"/>
    </source>
</evidence>
<dbReference type="eggNOG" id="KOG1776">
    <property type="taxonomic scope" value="Eukaryota"/>
</dbReference>
<evidence type="ECO:0000256" key="2">
    <source>
        <dbReference type="ARBA" id="ARBA00022723"/>
    </source>
</evidence>
<evidence type="ECO:0000256" key="6">
    <source>
        <dbReference type="PROSITE-ProRule" id="PRU01388"/>
    </source>
</evidence>
<evidence type="ECO:0000259" key="7">
    <source>
        <dbReference type="PROSITE" id="PS51157"/>
    </source>
</evidence>
<dbReference type="Proteomes" id="UP000008068">
    <property type="component" value="Unassembled WGS sequence"/>
</dbReference>
<dbReference type="InterPro" id="IPR056530">
    <property type="entry name" value="UBR4-like_dom"/>
</dbReference>
<dbReference type="Pfam" id="PF24079">
    <property type="entry name" value="UBR4"/>
    <property type="match status" value="1"/>
</dbReference>
<dbReference type="InterPro" id="IPR025704">
    <property type="entry name" value="E3_Ub_ligase_UBR4_C"/>
</dbReference>
<keyword evidence="4" id="KW-0862">Zinc</keyword>
<dbReference type="PANTHER" id="PTHR21725">
    <property type="entry name" value="E3 UBIQUITIN-PROTEIN LIGASE UBR4"/>
    <property type="match status" value="1"/>
</dbReference>
<dbReference type="Pfam" id="PF02916">
    <property type="entry name" value="DNA_PPF"/>
    <property type="match status" value="1"/>
</dbReference>
<name>G0MNU8_CAEBE</name>
<dbReference type="Pfam" id="PF13764">
    <property type="entry name" value="E3_UbLigase_R4"/>
    <property type="match status" value="1"/>
</dbReference>
<dbReference type="GO" id="GO:0006260">
    <property type="term" value="P:DNA replication"/>
    <property type="evidence" value="ECO:0007669"/>
    <property type="project" value="InterPro"/>
</dbReference>
<dbReference type="OrthoDB" id="30336at2759"/>
<comment type="similarity">
    <text evidence="1 6">Belongs to the UBR4 family.</text>
</comment>
<feature type="zinc finger region" description="UBR-type" evidence="5">
    <location>
        <begin position="1225"/>
        <end position="1291"/>
    </location>
</feature>
<dbReference type="OMA" id="HETNFVE"/>
<feature type="region of interest" description="UBR4 E3 catalytic module" evidence="6">
    <location>
        <begin position="3794"/>
        <end position="4207"/>
    </location>
</feature>
<keyword evidence="3 6" id="KW-0863">Zinc-finger</keyword>
<dbReference type="HOGENOM" id="CLU_000151_0_0_1"/>
<dbReference type="InParanoid" id="G0MNU8"/>
<dbReference type="InterPro" id="IPR003126">
    <property type="entry name" value="Znf_UBR"/>
</dbReference>
<keyword evidence="9" id="KW-1185">Reference proteome</keyword>
<dbReference type="STRING" id="135651.G0MNU8"/>
<evidence type="ECO:0000313" key="8">
    <source>
        <dbReference type="EMBL" id="EGT39188.1"/>
    </source>
</evidence>
<protein>
    <recommendedName>
        <fullName evidence="7">UBR-type domain-containing protein</fullName>
    </recommendedName>
</protein>
<dbReference type="Pfam" id="PF02207">
    <property type="entry name" value="zf-UBR"/>
    <property type="match status" value="1"/>
</dbReference>
<dbReference type="PROSITE" id="PS52043">
    <property type="entry name" value="UBR4_E3"/>
    <property type="match status" value="1"/>
</dbReference>
<dbReference type="InterPro" id="IPR045189">
    <property type="entry name" value="UBR4-like"/>
</dbReference>
<dbReference type="FunCoup" id="G0MNU8">
    <property type="interactions" value="3478"/>
</dbReference>
<gene>
    <name evidence="8" type="ORF">CAEBREN_04481</name>
</gene>
<dbReference type="InterPro" id="IPR004190">
    <property type="entry name" value="DNA_pol_proc_fac"/>
</dbReference>